<organism evidence="3 4">
    <name type="scientific">Lithospermum erythrorhizon</name>
    <name type="common">Purple gromwell</name>
    <name type="synonym">Lithospermum officinale var. erythrorhizon</name>
    <dbReference type="NCBI Taxonomy" id="34254"/>
    <lineage>
        <taxon>Eukaryota</taxon>
        <taxon>Viridiplantae</taxon>
        <taxon>Streptophyta</taxon>
        <taxon>Embryophyta</taxon>
        <taxon>Tracheophyta</taxon>
        <taxon>Spermatophyta</taxon>
        <taxon>Magnoliopsida</taxon>
        <taxon>eudicotyledons</taxon>
        <taxon>Gunneridae</taxon>
        <taxon>Pentapetalae</taxon>
        <taxon>asterids</taxon>
        <taxon>lamiids</taxon>
        <taxon>Boraginales</taxon>
        <taxon>Boraginaceae</taxon>
        <taxon>Boraginoideae</taxon>
        <taxon>Lithospermeae</taxon>
        <taxon>Lithospermum</taxon>
    </lineage>
</organism>
<feature type="domain" description="C2" evidence="2">
    <location>
        <begin position="47"/>
        <end position="172"/>
    </location>
</feature>
<dbReference type="PROSITE" id="PS50004">
    <property type="entry name" value="C2"/>
    <property type="match status" value="1"/>
</dbReference>
<sequence>MENDAIFFHLCPAWIPLKSVASPFKGASGVEKQNSNLFVESAGCLSRGNGVQRKETAVTNLGEILGVLEVFVHQAREIHNICIYHKQDVYAKVCLTSDPENAISTKTINGGGQNPVFNDRVQLNVPTIESSLKCEIYMLSRVKNYLEDQLLGFALVPLSEVLVNDGKLEQEFPLSSTELFHSPAGLVQLSLAYNGASPDVFEILAPAAYAHVQDMEGIASVPSQFDKIDNASGVLSRNTFTEPMASVNIELEPEVKQQDFVDMYMKSMQEITKSLEQLKLPLDITDGPTSSGNLSSNQKSETTPKNSGSKVFYGSRAFF</sequence>
<dbReference type="InterPro" id="IPR000008">
    <property type="entry name" value="C2_dom"/>
</dbReference>
<evidence type="ECO:0000259" key="2">
    <source>
        <dbReference type="PROSITE" id="PS50004"/>
    </source>
</evidence>
<dbReference type="PANTHER" id="PTHR31208">
    <property type="entry name" value="EXPRESSED PROTEIN"/>
    <property type="match status" value="1"/>
</dbReference>
<reference evidence="3 4" key="1">
    <citation type="submission" date="2024-01" db="EMBL/GenBank/DDBJ databases">
        <title>The complete chloroplast genome sequence of Lithospermum erythrorhizon: insights into the phylogenetic relationship among Boraginaceae species and the maternal lineages of purple gromwells.</title>
        <authorList>
            <person name="Okada T."/>
            <person name="Watanabe K."/>
        </authorList>
    </citation>
    <scope>NUCLEOTIDE SEQUENCE [LARGE SCALE GENOMIC DNA]</scope>
</reference>
<dbReference type="Pfam" id="PF00168">
    <property type="entry name" value="C2"/>
    <property type="match status" value="1"/>
</dbReference>
<feature type="region of interest" description="Disordered" evidence="1">
    <location>
        <begin position="286"/>
        <end position="308"/>
    </location>
</feature>
<feature type="compositionally biased region" description="Polar residues" evidence="1">
    <location>
        <begin position="287"/>
        <end position="308"/>
    </location>
</feature>
<dbReference type="InterPro" id="IPR035892">
    <property type="entry name" value="C2_domain_sf"/>
</dbReference>
<keyword evidence="4" id="KW-1185">Reference proteome</keyword>
<accession>A0AAV3NZT9</accession>
<dbReference type="AlphaFoldDB" id="A0AAV3NZT9"/>
<name>A0AAV3NZT9_LITER</name>
<evidence type="ECO:0000313" key="3">
    <source>
        <dbReference type="EMBL" id="GAA0144937.1"/>
    </source>
</evidence>
<dbReference type="PANTHER" id="PTHR31208:SF2">
    <property type="entry name" value="DOMAIN-CONTAINING PROTEIN, PUTATIVE, EXPRESSED-RELATED"/>
    <property type="match status" value="1"/>
</dbReference>
<dbReference type="SMART" id="SM00239">
    <property type="entry name" value="C2"/>
    <property type="match status" value="1"/>
</dbReference>
<evidence type="ECO:0000313" key="4">
    <source>
        <dbReference type="Proteomes" id="UP001454036"/>
    </source>
</evidence>
<protein>
    <recommendedName>
        <fullName evidence="2">C2 domain-containing protein</fullName>
    </recommendedName>
</protein>
<dbReference type="EMBL" id="BAABME010000717">
    <property type="protein sequence ID" value="GAA0144937.1"/>
    <property type="molecule type" value="Genomic_DNA"/>
</dbReference>
<comment type="caution">
    <text evidence="3">The sequence shown here is derived from an EMBL/GenBank/DDBJ whole genome shotgun (WGS) entry which is preliminary data.</text>
</comment>
<dbReference type="SUPFAM" id="SSF49562">
    <property type="entry name" value="C2 domain (Calcium/lipid-binding domain, CaLB)"/>
    <property type="match status" value="1"/>
</dbReference>
<dbReference type="Proteomes" id="UP001454036">
    <property type="component" value="Unassembled WGS sequence"/>
</dbReference>
<evidence type="ECO:0000256" key="1">
    <source>
        <dbReference type="SAM" id="MobiDB-lite"/>
    </source>
</evidence>
<proteinExistence type="predicted"/>
<dbReference type="Gene3D" id="2.60.40.150">
    <property type="entry name" value="C2 domain"/>
    <property type="match status" value="1"/>
</dbReference>
<gene>
    <name evidence="3" type="ORF">LIER_05252</name>
</gene>